<dbReference type="InterPro" id="IPR023404">
    <property type="entry name" value="rSAM_horseshoe"/>
</dbReference>
<dbReference type="PANTHER" id="PTHR43409">
    <property type="entry name" value="ANAEROBIC MAGNESIUM-PROTOPORPHYRIN IX MONOMETHYL ESTER CYCLASE-RELATED"/>
    <property type="match status" value="1"/>
</dbReference>
<dbReference type="Proteomes" id="UP000178227">
    <property type="component" value="Unassembled WGS sequence"/>
</dbReference>
<comment type="caution">
    <text evidence="8">The sequence shown here is derived from an EMBL/GenBank/DDBJ whole genome shotgun (WGS) entry which is preliminary data.</text>
</comment>
<protein>
    <submittedName>
        <fullName evidence="8">Uncharacterized protein</fullName>
    </submittedName>
</protein>
<dbReference type="InterPro" id="IPR006638">
    <property type="entry name" value="Elp3/MiaA/NifB-like_rSAM"/>
</dbReference>
<keyword evidence="3" id="KW-0479">Metal-binding</keyword>
<evidence type="ECO:0000256" key="4">
    <source>
        <dbReference type="ARBA" id="ARBA00023004"/>
    </source>
</evidence>
<evidence type="ECO:0000256" key="3">
    <source>
        <dbReference type="ARBA" id="ARBA00022723"/>
    </source>
</evidence>
<evidence type="ECO:0000256" key="2">
    <source>
        <dbReference type="ARBA" id="ARBA00022691"/>
    </source>
</evidence>
<keyword evidence="4" id="KW-0408">Iron</keyword>
<proteinExistence type="predicted"/>
<gene>
    <name evidence="8" type="ORF">A2918_03365</name>
</gene>
<dbReference type="Pfam" id="PF02310">
    <property type="entry name" value="B12-binding"/>
    <property type="match status" value="1"/>
</dbReference>
<keyword evidence="5" id="KW-0411">Iron-sulfur</keyword>
<evidence type="ECO:0000313" key="9">
    <source>
        <dbReference type="Proteomes" id="UP000178227"/>
    </source>
</evidence>
<reference evidence="8 9" key="1">
    <citation type="journal article" date="2016" name="Nat. Commun.">
        <title>Thousands of microbial genomes shed light on interconnected biogeochemical processes in an aquifer system.</title>
        <authorList>
            <person name="Anantharaman K."/>
            <person name="Brown C.T."/>
            <person name="Hug L.A."/>
            <person name="Sharon I."/>
            <person name="Castelle C.J."/>
            <person name="Probst A.J."/>
            <person name="Thomas B.C."/>
            <person name="Singh A."/>
            <person name="Wilkins M.J."/>
            <person name="Karaoz U."/>
            <person name="Brodie E.L."/>
            <person name="Williams K.H."/>
            <person name="Hubbard S.S."/>
            <person name="Banfield J.F."/>
        </authorList>
    </citation>
    <scope>NUCLEOTIDE SEQUENCE [LARGE SCALE GENOMIC DNA]</scope>
</reference>
<dbReference type="GO" id="GO:0005829">
    <property type="term" value="C:cytosol"/>
    <property type="evidence" value="ECO:0007669"/>
    <property type="project" value="TreeGrafter"/>
</dbReference>
<dbReference type="EMBL" id="MGKI01000014">
    <property type="protein sequence ID" value="OGN22172.1"/>
    <property type="molecule type" value="Genomic_DNA"/>
</dbReference>
<dbReference type="SUPFAM" id="SSF102114">
    <property type="entry name" value="Radical SAM enzymes"/>
    <property type="match status" value="1"/>
</dbReference>
<evidence type="ECO:0000313" key="8">
    <source>
        <dbReference type="EMBL" id="OGN22172.1"/>
    </source>
</evidence>
<dbReference type="SMART" id="SM00729">
    <property type="entry name" value="Elp3"/>
    <property type="match status" value="1"/>
</dbReference>
<dbReference type="InterPro" id="IPR007197">
    <property type="entry name" value="rSAM"/>
</dbReference>
<dbReference type="PROSITE" id="PS51332">
    <property type="entry name" value="B12_BINDING"/>
    <property type="match status" value="1"/>
</dbReference>
<dbReference type="InterPro" id="IPR051198">
    <property type="entry name" value="BchE-like"/>
</dbReference>
<evidence type="ECO:0000256" key="5">
    <source>
        <dbReference type="ARBA" id="ARBA00023014"/>
    </source>
</evidence>
<comment type="cofactor">
    <cofactor evidence="1">
        <name>[4Fe-4S] cluster</name>
        <dbReference type="ChEBI" id="CHEBI:49883"/>
    </cofactor>
</comment>
<dbReference type="PANTHER" id="PTHR43409:SF16">
    <property type="entry name" value="SLR0320 PROTEIN"/>
    <property type="match status" value="1"/>
</dbReference>
<dbReference type="GO" id="GO:0031419">
    <property type="term" value="F:cobalamin binding"/>
    <property type="evidence" value="ECO:0007669"/>
    <property type="project" value="InterPro"/>
</dbReference>
<dbReference type="Gene3D" id="3.40.50.280">
    <property type="entry name" value="Cobalamin-binding domain"/>
    <property type="match status" value="1"/>
</dbReference>
<evidence type="ECO:0000256" key="1">
    <source>
        <dbReference type="ARBA" id="ARBA00001966"/>
    </source>
</evidence>
<keyword evidence="2" id="KW-0949">S-adenosyl-L-methionine</keyword>
<dbReference type="InterPro" id="IPR006158">
    <property type="entry name" value="Cobalamin-bd"/>
</dbReference>
<dbReference type="GO" id="GO:0051536">
    <property type="term" value="F:iron-sulfur cluster binding"/>
    <property type="evidence" value="ECO:0007669"/>
    <property type="project" value="UniProtKB-KW"/>
</dbReference>
<dbReference type="GO" id="GO:0046872">
    <property type="term" value="F:metal ion binding"/>
    <property type="evidence" value="ECO:0007669"/>
    <property type="project" value="UniProtKB-KW"/>
</dbReference>
<name>A0A1F8G9X5_9BACT</name>
<evidence type="ECO:0000259" key="6">
    <source>
        <dbReference type="PROSITE" id="PS51332"/>
    </source>
</evidence>
<feature type="domain" description="Radical SAM core" evidence="7">
    <location>
        <begin position="238"/>
        <end position="463"/>
    </location>
</feature>
<dbReference type="InterPro" id="IPR058240">
    <property type="entry name" value="rSAM_sf"/>
</dbReference>
<dbReference type="SFLD" id="SFLDG01082">
    <property type="entry name" value="B12-binding_domain_containing"/>
    <property type="match status" value="1"/>
</dbReference>
<dbReference type="GO" id="GO:0003824">
    <property type="term" value="F:catalytic activity"/>
    <property type="evidence" value="ECO:0007669"/>
    <property type="project" value="InterPro"/>
</dbReference>
<dbReference type="Gene3D" id="3.80.30.20">
    <property type="entry name" value="tm_1862 like domain"/>
    <property type="match status" value="1"/>
</dbReference>
<dbReference type="AlphaFoldDB" id="A0A1F8G9X5"/>
<dbReference type="STRING" id="1802694.A2918_03365"/>
<evidence type="ECO:0000259" key="7">
    <source>
        <dbReference type="PROSITE" id="PS51918"/>
    </source>
</evidence>
<dbReference type="CDD" id="cd01335">
    <property type="entry name" value="Radical_SAM"/>
    <property type="match status" value="1"/>
</dbReference>
<feature type="domain" description="B12-binding" evidence="6">
    <location>
        <begin position="28"/>
        <end position="189"/>
    </location>
</feature>
<organism evidence="8 9">
    <name type="scientific">Candidatus Yanofskybacteria bacterium RIFCSPLOWO2_01_FULL_42_49</name>
    <dbReference type="NCBI Taxonomy" id="1802694"/>
    <lineage>
        <taxon>Bacteria</taxon>
        <taxon>Candidatus Yanofskyibacteriota</taxon>
    </lineage>
</organism>
<dbReference type="Pfam" id="PF04055">
    <property type="entry name" value="Radical_SAM"/>
    <property type="match status" value="1"/>
</dbReference>
<dbReference type="SFLD" id="SFLDS00029">
    <property type="entry name" value="Radical_SAM"/>
    <property type="match status" value="1"/>
</dbReference>
<sequence>MSLGIISLRTINDNLLEFKSKKPDKKIKIGFVQINNSFSGQCYLPLSVGMLQAYAQKHLTHSDDYEFFAPIYTFMRIQEAAEFLSDADIVGFSIYMWNFENSLDIARELKRRKPEVVIVFGGPQVPDSKKQFRRVRTVDLSSKESLRKRMNFTEDFHHLNPEIDICVHGEGERVFKYILEQMAIDSCHDKSLIPSASYVDANGIFHFNPKVERMNDKELAQAPSPFTTGVFDKLMTVFPDQKWVLMYETDRGCPFQCTYCDWGGATEDRVSRFLLEQIYGDIMWVGEHRIPYIFLCNANFGILERDIQIAEYFAETRAKYGYLEAVSTQNSKNPKKHTIEALKILAKAGLNRVTVMSQQSLNPATLKAVRRDNMKLDEYYVMQKQLAAEGVYTMTDIILPMPEETYQSIVDGTSTLITNGQHNHIQLNFLTILRNTEMGNPEYQERYGYEIVRTKMISHHGKRNDSISGVEEYQELVVATNTMPKEEWIKAWVFCWMTSLIYFNKLLQIPIMTLHEYYGVSYGQALEAFVKNSSCSGELPILSEIYRFFANLARDIQAGCSGEYFHSEEWLNIYWPPEEYILIKLCAENKLEAFYREAEMVMMQFMTSDKPVDVLLDSLKLNRSLIKLPFKNEDLNLELNYNIWDVYRTVLLGGTADYKPGNYSYCIDRTTERWDSWEEWCQKMVWYCNRRGAYLYGSKNPYIEIAGHH</sequence>
<accession>A0A1F8G9X5</accession>
<dbReference type="PROSITE" id="PS51918">
    <property type="entry name" value="RADICAL_SAM"/>
    <property type="match status" value="1"/>
</dbReference>